<feature type="chain" id="PRO_5039527464" evidence="2">
    <location>
        <begin position="26"/>
        <end position="605"/>
    </location>
</feature>
<dbReference type="Gene3D" id="3.40.190.10">
    <property type="entry name" value="Periplasmic binding protein-like II"/>
    <property type="match status" value="1"/>
</dbReference>
<dbReference type="Proteomes" id="UP000824204">
    <property type="component" value="Unassembled WGS sequence"/>
</dbReference>
<dbReference type="InterPro" id="IPR042229">
    <property type="entry name" value="Listeria/Bacterioides_rpt_sf"/>
</dbReference>
<dbReference type="Pfam" id="PF09479">
    <property type="entry name" value="Flg_new"/>
    <property type="match status" value="2"/>
</dbReference>
<gene>
    <name evidence="3" type="ORF">H9741_00790</name>
</gene>
<reference evidence="3" key="1">
    <citation type="journal article" date="2021" name="PeerJ">
        <title>Extensive microbial diversity within the chicken gut microbiome revealed by metagenomics and culture.</title>
        <authorList>
            <person name="Gilroy R."/>
            <person name="Ravi A."/>
            <person name="Getino M."/>
            <person name="Pursley I."/>
            <person name="Horton D.L."/>
            <person name="Alikhan N.F."/>
            <person name="Baker D."/>
            <person name="Gharbi K."/>
            <person name="Hall N."/>
            <person name="Watson M."/>
            <person name="Adriaenssens E.M."/>
            <person name="Foster-Nyarko E."/>
            <person name="Jarju S."/>
            <person name="Secka A."/>
            <person name="Antonio M."/>
            <person name="Oren A."/>
            <person name="Chaudhuri R.R."/>
            <person name="La Ragione R."/>
            <person name="Hildebrand F."/>
            <person name="Pallen M.J."/>
        </authorList>
    </citation>
    <scope>NUCLEOTIDE SEQUENCE</scope>
    <source>
        <strain evidence="3">811</strain>
    </source>
</reference>
<evidence type="ECO:0000313" key="3">
    <source>
        <dbReference type="EMBL" id="HIX06993.1"/>
    </source>
</evidence>
<name>A0A9D1V6T1_9FIRM</name>
<keyword evidence="2" id="KW-0732">Signal</keyword>
<comment type="subcellular location">
    <subcellularLocation>
        <location evidence="1">Cell envelope</location>
    </subcellularLocation>
</comment>
<proteinExistence type="predicted"/>
<accession>A0A9D1V6T1</accession>
<dbReference type="AlphaFoldDB" id="A0A9D1V6T1"/>
<dbReference type="Gene3D" id="2.60.40.4270">
    <property type="entry name" value="Listeria-Bacteroides repeat domain"/>
    <property type="match status" value="2"/>
</dbReference>
<evidence type="ECO:0000313" key="4">
    <source>
        <dbReference type="Proteomes" id="UP000824204"/>
    </source>
</evidence>
<feature type="signal peptide" evidence="2">
    <location>
        <begin position="1"/>
        <end position="25"/>
    </location>
</feature>
<evidence type="ECO:0000256" key="2">
    <source>
        <dbReference type="SAM" id="SignalP"/>
    </source>
</evidence>
<comment type="caution">
    <text evidence="3">The sequence shown here is derived from an EMBL/GenBank/DDBJ whole genome shotgun (WGS) entry which is preliminary data.</text>
</comment>
<sequence length="605" mass="66505">MKTFWKRIVSVLMCLALAAAPILMTACSPKQSGGGEEKSEYTVVYDLNYEGSTNRTVTVSAGTRATNWKPSRADYDFIAWYTEPECTTKFDFSQYINADTHIYAKWEKQAAQYTVTFDFNYSGKGEPAVVKVTENEKIAEQYLPTSPRLGMEISGWFEDADCTLAWNMDRDVVTEDITLYAAYETDASIPRNPDGSIKYENVVVNFWVGSNFGYDAYLKSLVNRFNSENTGKIRIDMTFSGNLVQSTTALRMQQMPGMNAGYTGYYSVEEVYDFAGIEYSRSDYFEQASRDSYVGGKMYSVPVIMGAPFFVYNKTLMQKYAENGALPTNYSKLSALLTKAYNGEIGSNASFKTVLTNRSWTFKEAPSYVAFLQNGADYYVYENGSFVNKWSDSAVYANAVKAMQNTYDLFGEGGALHGSSNGFDSEYTDDNAINQVKNGNALLGLVNIAATIAPRAADISSLGILPLSGLFTDNTDAQSQQVPVHTVGLQFYKAKDVSLVELAAAAEFADFVSRNSAGFGESGWYPMRKSAAENTSFTKSSNAVAKIVLQTGDPENFRSLDGFVNGKSIFNVTAAESYIVPVLEGSAEVGKAVEDLMAAINGQLL</sequence>
<dbReference type="SUPFAM" id="SSF53850">
    <property type="entry name" value="Periplasmic binding protein-like II"/>
    <property type="match status" value="1"/>
</dbReference>
<dbReference type="GO" id="GO:0030313">
    <property type="term" value="C:cell envelope"/>
    <property type="evidence" value="ECO:0007669"/>
    <property type="project" value="UniProtKB-SubCell"/>
</dbReference>
<dbReference type="PROSITE" id="PS51257">
    <property type="entry name" value="PROKAR_LIPOPROTEIN"/>
    <property type="match status" value="1"/>
</dbReference>
<reference evidence="3" key="2">
    <citation type="submission" date="2021-04" db="EMBL/GenBank/DDBJ databases">
        <authorList>
            <person name="Gilroy R."/>
        </authorList>
    </citation>
    <scope>NUCLEOTIDE SEQUENCE</scope>
    <source>
        <strain evidence="3">811</strain>
    </source>
</reference>
<dbReference type="EMBL" id="DXFX01000009">
    <property type="protein sequence ID" value="HIX06993.1"/>
    <property type="molecule type" value="Genomic_DNA"/>
</dbReference>
<protein>
    <submittedName>
        <fullName evidence="3">InlB B-repeat-containing protein</fullName>
    </submittedName>
</protein>
<evidence type="ECO:0000256" key="1">
    <source>
        <dbReference type="ARBA" id="ARBA00004196"/>
    </source>
</evidence>
<organism evidence="3 4">
    <name type="scientific">Candidatus Borkfalkia faecipullorum</name>
    <dbReference type="NCBI Taxonomy" id="2838510"/>
    <lineage>
        <taxon>Bacteria</taxon>
        <taxon>Bacillati</taxon>
        <taxon>Bacillota</taxon>
        <taxon>Clostridia</taxon>
        <taxon>Christensenellales</taxon>
        <taxon>Christensenellaceae</taxon>
        <taxon>Candidatus Borkfalkia</taxon>
    </lineage>
</organism>
<dbReference type="InterPro" id="IPR013378">
    <property type="entry name" value="InlB-like_B-rpt"/>
</dbReference>